<evidence type="ECO:0000256" key="11">
    <source>
        <dbReference type="ARBA" id="ARBA00023180"/>
    </source>
</evidence>
<evidence type="ECO:0000256" key="2">
    <source>
        <dbReference type="ARBA" id="ARBA00006459"/>
    </source>
</evidence>
<keyword evidence="5" id="KW-0769">Symport</keyword>
<keyword evidence="10 16" id="KW-0472">Membrane</keyword>
<dbReference type="AlphaFoldDB" id="A0A8D8CQV9"/>
<evidence type="ECO:0000256" key="15">
    <source>
        <dbReference type="PIRSR" id="PIRSR600175-2"/>
    </source>
</evidence>
<keyword evidence="15" id="KW-1015">Disulfide bond</keyword>
<evidence type="ECO:0000256" key="16">
    <source>
        <dbReference type="SAM" id="Phobius"/>
    </source>
</evidence>
<keyword evidence="4 16" id="KW-0812">Transmembrane</keyword>
<dbReference type="PANTHER" id="PTHR11616:SF321">
    <property type="entry name" value="SODIUM-DEPENDENT NUTRIENT AMINO ACID TRANSPORTER 1-RELATED"/>
    <property type="match status" value="1"/>
</dbReference>
<name>A0A8D8CQV9_CULPI</name>
<keyword evidence="11" id="KW-0325">Glycoprotein</keyword>
<dbReference type="SUPFAM" id="SSF161070">
    <property type="entry name" value="SNF-like"/>
    <property type="match status" value="1"/>
</dbReference>
<keyword evidence="12" id="KW-0739">Sodium transport</keyword>
<accession>A0A8D8CQV9</accession>
<feature type="disulfide bond" evidence="15">
    <location>
        <begin position="14"/>
        <end position="22"/>
    </location>
</feature>
<keyword evidence="3" id="KW-0813">Transport</keyword>
<evidence type="ECO:0000256" key="14">
    <source>
        <dbReference type="ARBA" id="ARBA00040215"/>
    </source>
</evidence>
<dbReference type="GO" id="GO:0015179">
    <property type="term" value="F:L-amino acid transmembrane transporter activity"/>
    <property type="evidence" value="ECO:0007669"/>
    <property type="project" value="TreeGrafter"/>
</dbReference>
<keyword evidence="9" id="KW-0406">Ion transport</keyword>
<evidence type="ECO:0000256" key="4">
    <source>
        <dbReference type="ARBA" id="ARBA00022692"/>
    </source>
</evidence>
<evidence type="ECO:0000313" key="17">
    <source>
        <dbReference type="EMBL" id="CAG6497194.1"/>
    </source>
</evidence>
<comment type="function">
    <text evidence="13">Unusual broad substrate spectrum amino acid:sodium cotransporter that promotes absorption of the D isomers of essential amino acids. Neutral amino acids are the preferred substrates, especially methionine and phenylalanine.</text>
</comment>
<comment type="subcellular location">
    <subcellularLocation>
        <location evidence="1">Membrane</location>
        <topology evidence="1">Multi-pass membrane protein</topology>
    </subcellularLocation>
</comment>
<dbReference type="GO" id="GO:0005886">
    <property type="term" value="C:plasma membrane"/>
    <property type="evidence" value="ECO:0007669"/>
    <property type="project" value="TreeGrafter"/>
</dbReference>
<dbReference type="PANTHER" id="PTHR11616">
    <property type="entry name" value="SODIUM/CHLORIDE DEPENDENT TRANSPORTER"/>
    <property type="match status" value="1"/>
</dbReference>
<organism evidence="17">
    <name type="scientific">Culex pipiens</name>
    <name type="common">House mosquito</name>
    <dbReference type="NCBI Taxonomy" id="7175"/>
    <lineage>
        <taxon>Eukaryota</taxon>
        <taxon>Metazoa</taxon>
        <taxon>Ecdysozoa</taxon>
        <taxon>Arthropoda</taxon>
        <taxon>Hexapoda</taxon>
        <taxon>Insecta</taxon>
        <taxon>Pterygota</taxon>
        <taxon>Neoptera</taxon>
        <taxon>Endopterygota</taxon>
        <taxon>Diptera</taxon>
        <taxon>Nematocera</taxon>
        <taxon>Culicoidea</taxon>
        <taxon>Culicidae</taxon>
        <taxon>Culicinae</taxon>
        <taxon>Culicini</taxon>
        <taxon>Culex</taxon>
        <taxon>Culex</taxon>
    </lineage>
</organism>
<dbReference type="InterPro" id="IPR000175">
    <property type="entry name" value="Na/ntran_symport"/>
</dbReference>
<dbReference type="InterPro" id="IPR037272">
    <property type="entry name" value="SNS_sf"/>
</dbReference>
<evidence type="ECO:0000256" key="5">
    <source>
        <dbReference type="ARBA" id="ARBA00022847"/>
    </source>
</evidence>
<evidence type="ECO:0000256" key="8">
    <source>
        <dbReference type="ARBA" id="ARBA00023053"/>
    </source>
</evidence>
<feature type="transmembrane region" description="Helical" evidence="16">
    <location>
        <begin position="98"/>
        <end position="118"/>
    </location>
</feature>
<dbReference type="GO" id="GO:0005283">
    <property type="term" value="F:amino acid:sodium symporter activity"/>
    <property type="evidence" value="ECO:0007669"/>
    <property type="project" value="TreeGrafter"/>
</dbReference>
<evidence type="ECO:0000256" key="13">
    <source>
        <dbReference type="ARBA" id="ARBA00037785"/>
    </source>
</evidence>
<dbReference type="GO" id="GO:0089718">
    <property type="term" value="P:amino acid import across plasma membrane"/>
    <property type="evidence" value="ECO:0007669"/>
    <property type="project" value="TreeGrafter"/>
</dbReference>
<evidence type="ECO:0000256" key="3">
    <source>
        <dbReference type="ARBA" id="ARBA00022448"/>
    </source>
</evidence>
<keyword evidence="6" id="KW-0029">Amino-acid transport</keyword>
<evidence type="ECO:0000256" key="10">
    <source>
        <dbReference type="ARBA" id="ARBA00023136"/>
    </source>
</evidence>
<evidence type="ECO:0000256" key="9">
    <source>
        <dbReference type="ARBA" id="ARBA00023065"/>
    </source>
</evidence>
<protein>
    <recommendedName>
        <fullName evidence="14">Sodium-dependent nutrient amino acid transporter 1</fullName>
    </recommendedName>
</protein>
<evidence type="ECO:0000256" key="1">
    <source>
        <dbReference type="ARBA" id="ARBA00004141"/>
    </source>
</evidence>
<dbReference type="Pfam" id="PF00209">
    <property type="entry name" value="SNF"/>
    <property type="match status" value="1"/>
</dbReference>
<sequence>MFASFASELPWAKCEGSWGEHCVDSSAIIAHAGDRNKTVEQAVSSSQIYFLDIVLKEKSQIYDGIGSPDWKLSLWLLLAWAVIFLILVRGVRSSGKAAYFLAIFPYVVLLIILIRALTLEGAIDGVIFFVKPQWGELLNPKRCYDRDNIRYIY</sequence>
<reference evidence="17" key="1">
    <citation type="submission" date="2021-05" db="EMBL/GenBank/DDBJ databases">
        <authorList>
            <person name="Alioto T."/>
            <person name="Alioto T."/>
            <person name="Gomez Garrido J."/>
        </authorList>
    </citation>
    <scope>NUCLEOTIDE SEQUENCE</scope>
</reference>
<proteinExistence type="inferred from homology"/>
<dbReference type="EMBL" id="HBUE01132659">
    <property type="protein sequence ID" value="CAG6497194.1"/>
    <property type="molecule type" value="Transcribed_RNA"/>
</dbReference>
<evidence type="ECO:0000256" key="12">
    <source>
        <dbReference type="ARBA" id="ARBA00023201"/>
    </source>
</evidence>
<dbReference type="PROSITE" id="PS50267">
    <property type="entry name" value="NA_NEUROTRAN_SYMP_3"/>
    <property type="match status" value="1"/>
</dbReference>
<evidence type="ECO:0000256" key="7">
    <source>
        <dbReference type="ARBA" id="ARBA00022989"/>
    </source>
</evidence>
<feature type="transmembrane region" description="Helical" evidence="16">
    <location>
        <begin position="72"/>
        <end position="91"/>
    </location>
</feature>
<comment type="similarity">
    <text evidence="2">Belongs to the sodium:neurotransmitter symporter (SNF) (TC 2.A.22) family.</text>
</comment>
<keyword evidence="7 16" id="KW-1133">Transmembrane helix</keyword>
<evidence type="ECO:0000256" key="6">
    <source>
        <dbReference type="ARBA" id="ARBA00022970"/>
    </source>
</evidence>
<keyword evidence="8" id="KW-0915">Sodium</keyword>